<dbReference type="Gene3D" id="2.40.30.100">
    <property type="entry name" value="AF2212/PG0164-like"/>
    <property type="match status" value="1"/>
</dbReference>
<dbReference type="Proteomes" id="UP000295718">
    <property type="component" value="Unassembled WGS sequence"/>
</dbReference>
<dbReference type="EMBL" id="SLUO01000024">
    <property type="protein sequence ID" value="TCL53885.1"/>
    <property type="molecule type" value="Genomic_DNA"/>
</dbReference>
<dbReference type="InterPro" id="IPR037079">
    <property type="entry name" value="AF2212/PG0164-like_sf"/>
</dbReference>
<comment type="caution">
    <text evidence="1">The sequence shown here is derived from an EMBL/GenBank/DDBJ whole genome shotgun (WGS) entry which is preliminary data.</text>
</comment>
<dbReference type="Pfam" id="PF08922">
    <property type="entry name" value="DUF1905"/>
    <property type="match status" value="1"/>
</dbReference>
<sequence length="104" mass="11789">MGKKYEFDAVIMKVPDMDGAYVEVPFDIKEEFGKGRVAVHATFDGVEYDGQAVRMGTPCHIIGIRKDIRRTIGKQPGDMVHVTFEEREAEKVKKGQRRENSGRC</sequence>
<evidence type="ECO:0000313" key="1">
    <source>
        <dbReference type="EMBL" id="TCL53885.1"/>
    </source>
</evidence>
<proteinExistence type="predicted"/>
<dbReference type="STRING" id="1469948.GCA_000732725_01087"/>
<accession>A0A4R1QNN4</accession>
<organism evidence="1 2">
    <name type="scientific">Kineothrix alysoides</name>
    <dbReference type="NCBI Taxonomy" id="1469948"/>
    <lineage>
        <taxon>Bacteria</taxon>
        <taxon>Bacillati</taxon>
        <taxon>Bacillota</taxon>
        <taxon>Clostridia</taxon>
        <taxon>Lachnospirales</taxon>
        <taxon>Lachnospiraceae</taxon>
        <taxon>Kineothrix</taxon>
    </lineage>
</organism>
<protein>
    <submittedName>
        <fullName evidence="1">Uncharacterized protein DUF1905</fullName>
    </submittedName>
</protein>
<evidence type="ECO:0000313" key="2">
    <source>
        <dbReference type="Proteomes" id="UP000295718"/>
    </source>
</evidence>
<dbReference type="RefSeq" id="WP_031389824.1">
    <property type="nucleotide sequence ID" value="NZ_JPNB01000001.1"/>
</dbReference>
<reference evidence="1 2" key="1">
    <citation type="submission" date="2019-03" db="EMBL/GenBank/DDBJ databases">
        <title>Genomic Encyclopedia of Type Strains, Phase IV (KMG-IV): sequencing the most valuable type-strain genomes for metagenomic binning, comparative biology and taxonomic classification.</title>
        <authorList>
            <person name="Goeker M."/>
        </authorList>
    </citation>
    <scope>NUCLEOTIDE SEQUENCE [LARGE SCALE GENOMIC DNA]</scope>
    <source>
        <strain evidence="1 2">DSM 100556</strain>
    </source>
</reference>
<gene>
    <name evidence="1" type="ORF">EDD76_1246</name>
</gene>
<dbReference type="InterPro" id="IPR015018">
    <property type="entry name" value="DUF1905"/>
</dbReference>
<name>A0A4R1QNN4_9FIRM</name>
<dbReference type="SUPFAM" id="SSF141694">
    <property type="entry name" value="AF2212/PG0164-like"/>
    <property type="match status" value="1"/>
</dbReference>
<dbReference type="OrthoDB" id="9800461at2"/>
<dbReference type="AlphaFoldDB" id="A0A4R1QNN4"/>
<keyword evidence="2" id="KW-1185">Reference proteome</keyword>